<protein>
    <submittedName>
        <fullName evidence="1">Uncharacterized protein</fullName>
    </submittedName>
</protein>
<accession>A0ACC1ND22</accession>
<reference evidence="1" key="1">
    <citation type="submission" date="2022-10" db="EMBL/GenBank/DDBJ databases">
        <title>Genome Sequence of Xylaria curta.</title>
        <authorList>
            <person name="Buettner E."/>
        </authorList>
    </citation>
    <scope>NUCLEOTIDE SEQUENCE</scope>
    <source>
        <strain evidence="1">Babe10</strain>
    </source>
</reference>
<sequence length="971" mass="109984">MGTISRFLKRERRTREDSQDPPGVAASTQQQGTDGSATSTPSPSQYPPSPLPTTSGAGPRFPDGVEVWVENLDATIDVCFVHGLTGDRDTTWIAPGQSVPWPKMFLADKLPGARLLTYGYDAYVVKKSVASTNTLTDHATNLLMDLTTDRASNDAASRRIIFVAHSLGGLVCKEAILQSRNNPERHLRDLFENVVGVIFMGTPHEGSWMADWAKLPAHALGLFKSTNKSLLQVLQTNNQLLQSIQRNFLHMVRELREDSRRFEITCFFEELPLEGVGRVVVTKASATFDGYSGISIHENHSDMVKFQSAEDTGFRRVLGELKRWERDHRSTSVIGRAERERILVARLREECLRSLSFPQMDDRFHDIDDATEGTCQWLLSHRNYTNWDDRDRGLLWIKGKPGSGKSTLLRYALNNASTNLGDAPLILSFFFHDRGVELQKTPQGLFRSLLHQLLRHAPDALSDLVTLYQNKCQNMGEVDTKWQWHLRELQDTFKSSIMDISKHRPVWLFVDALDECGKKNATSLVKEFEALVQGPPSNTRFHICFTCRHYPILALDHGLEICLEHENGNDIFTYLHDKLGITKTRIPEKIIKRITQRASGVFIWTRLVIERILDLEREGMGWEEIEAEVNVIPDELDDLYQALVRDMKKNPASLKLIQWICFAKKPISLDALQWAMAIDIKCPHQSLQEYRTAIVDRDLMKRRIQTLSCGLVEITVTDDDRIDHLGVVQFVHQTVKDFFLEKGLLALDSVSKSIDIAIANAHYQLSRICIHYLTMQEITRVEGRDIIFHDGGFPGDNFNNVQLTSKFPLAHYATTNWMLHESKSEEIDVTPDDLPETIAWRSNGLPSWGHIYELTDPSSREVLSPEVCVVHLASRFSLIRPLRRILRAVDQNVFIINFKTPNGSTPLMMAARNGHADAVRLLLEIGKAEADLQGRFGQTPLSHAAERGYQDIVQLLLNIGKVKADLPDKIG</sequence>
<dbReference type="Proteomes" id="UP001143856">
    <property type="component" value="Unassembled WGS sequence"/>
</dbReference>
<organism evidence="1 2">
    <name type="scientific">Xylaria curta</name>
    <dbReference type="NCBI Taxonomy" id="42375"/>
    <lineage>
        <taxon>Eukaryota</taxon>
        <taxon>Fungi</taxon>
        <taxon>Dikarya</taxon>
        <taxon>Ascomycota</taxon>
        <taxon>Pezizomycotina</taxon>
        <taxon>Sordariomycetes</taxon>
        <taxon>Xylariomycetidae</taxon>
        <taxon>Xylariales</taxon>
        <taxon>Xylariaceae</taxon>
        <taxon>Xylaria</taxon>
    </lineage>
</organism>
<name>A0ACC1ND22_9PEZI</name>
<comment type="caution">
    <text evidence="1">The sequence shown here is derived from an EMBL/GenBank/DDBJ whole genome shotgun (WGS) entry which is preliminary data.</text>
</comment>
<evidence type="ECO:0000313" key="2">
    <source>
        <dbReference type="Proteomes" id="UP001143856"/>
    </source>
</evidence>
<gene>
    <name evidence="1" type="ORF">NUW58_g7879</name>
</gene>
<keyword evidence="2" id="KW-1185">Reference proteome</keyword>
<evidence type="ECO:0000313" key="1">
    <source>
        <dbReference type="EMBL" id="KAJ2977210.1"/>
    </source>
</evidence>
<proteinExistence type="predicted"/>
<dbReference type="EMBL" id="JAPDGR010002184">
    <property type="protein sequence ID" value="KAJ2977210.1"/>
    <property type="molecule type" value="Genomic_DNA"/>
</dbReference>